<feature type="domain" description="Integrase SAM-like N-terminal" evidence="1">
    <location>
        <begin position="16"/>
        <end position="82"/>
    </location>
</feature>
<name>B3T8X4_9ARCH</name>
<dbReference type="Pfam" id="PF02899">
    <property type="entry name" value="Phage_int_SAM_1"/>
    <property type="match status" value="1"/>
</dbReference>
<dbReference type="GO" id="GO:0003677">
    <property type="term" value="F:DNA binding"/>
    <property type="evidence" value="ECO:0007669"/>
    <property type="project" value="InterPro"/>
</dbReference>
<accession>B3T8X4</accession>
<gene>
    <name evidence="2" type="ORF">ALOHA_HF4000APKG6C9ctg1g30</name>
</gene>
<sequence>MINQRSVIIFNHAISSESTKTGYLNELKRFKEFYKIRDYDSLTTIEPKKLNIMIEDYIMSRIGKAERSSLNHSLSALDLFFSMNDITLNFKKIKKTQKQSCRC</sequence>
<dbReference type="EMBL" id="EU016642">
    <property type="protein sequence ID" value="ABZ09033.1"/>
    <property type="molecule type" value="Genomic_DNA"/>
</dbReference>
<evidence type="ECO:0000259" key="1">
    <source>
        <dbReference type="Pfam" id="PF02899"/>
    </source>
</evidence>
<protein>
    <recommendedName>
        <fullName evidence="1">Integrase SAM-like N-terminal domain-containing protein</fullName>
    </recommendedName>
</protein>
<dbReference type="InterPro" id="IPR004107">
    <property type="entry name" value="Integrase_SAM-like_N"/>
</dbReference>
<dbReference type="AlphaFoldDB" id="B3T8X4"/>
<proteinExistence type="predicted"/>
<dbReference type="GO" id="GO:0015074">
    <property type="term" value="P:DNA integration"/>
    <property type="evidence" value="ECO:0007669"/>
    <property type="project" value="InterPro"/>
</dbReference>
<reference evidence="2" key="1">
    <citation type="journal article" date="2008" name="ISME J.">
        <title>Genomic patterns of recombination, clonal divergence and environment in marine microbial populations.</title>
        <authorList>
            <person name="Konstantinidis K.T."/>
            <person name="Delong E.F."/>
        </authorList>
    </citation>
    <scope>NUCLEOTIDE SEQUENCE</scope>
</reference>
<evidence type="ECO:0000313" key="2">
    <source>
        <dbReference type="EMBL" id="ABZ09033.1"/>
    </source>
</evidence>
<organism evidence="2">
    <name type="scientific">uncultured marine crenarchaeote HF4000_APKG6C9</name>
    <dbReference type="NCBI Taxonomy" id="455595"/>
    <lineage>
        <taxon>Archaea</taxon>
        <taxon>Nitrososphaerota</taxon>
        <taxon>Nitrososphaeria</taxon>
        <taxon>Nitrosopumilales</taxon>
        <taxon>environmental samples</taxon>
    </lineage>
</organism>